<accession>A0ABR3WIL9</accession>
<evidence type="ECO:0000256" key="2">
    <source>
        <dbReference type="SAM" id="MobiDB-lite"/>
    </source>
</evidence>
<evidence type="ECO:0000259" key="3">
    <source>
        <dbReference type="PROSITE" id="PS50011"/>
    </source>
</evidence>
<keyword evidence="1" id="KW-0040">ANK repeat</keyword>
<dbReference type="PANTHER" id="PTHR46082:SF6">
    <property type="entry name" value="AAA+ ATPASE DOMAIN-CONTAINING PROTEIN-RELATED"/>
    <property type="match status" value="1"/>
</dbReference>
<comment type="caution">
    <text evidence="4">The sequence shown here is derived from an EMBL/GenBank/DDBJ whole genome shotgun (WGS) entry which is preliminary data.</text>
</comment>
<dbReference type="SUPFAM" id="SSF56112">
    <property type="entry name" value="Protein kinase-like (PK-like)"/>
    <property type="match status" value="1"/>
</dbReference>
<feature type="region of interest" description="Disordered" evidence="2">
    <location>
        <begin position="2305"/>
        <end position="2327"/>
    </location>
</feature>
<dbReference type="InterPro" id="IPR053137">
    <property type="entry name" value="NLR-like"/>
</dbReference>
<proteinExistence type="predicted"/>
<dbReference type="Proteomes" id="UP001586593">
    <property type="component" value="Unassembled WGS sequence"/>
</dbReference>
<dbReference type="PROSITE" id="PS50297">
    <property type="entry name" value="ANK_REP_REGION"/>
    <property type="match status" value="2"/>
</dbReference>
<dbReference type="InterPro" id="IPR002110">
    <property type="entry name" value="Ankyrin_rpt"/>
</dbReference>
<feature type="region of interest" description="Disordered" evidence="2">
    <location>
        <begin position="2123"/>
        <end position="2146"/>
    </location>
</feature>
<keyword evidence="5" id="KW-1185">Reference proteome</keyword>
<dbReference type="PROSITE" id="PS50088">
    <property type="entry name" value="ANK_REPEAT"/>
    <property type="match status" value="3"/>
</dbReference>
<name>A0ABR3WIL9_9PEZI</name>
<evidence type="ECO:0000313" key="4">
    <source>
        <dbReference type="EMBL" id="KAL1862515.1"/>
    </source>
</evidence>
<dbReference type="InterPro" id="IPR011009">
    <property type="entry name" value="Kinase-like_dom_sf"/>
</dbReference>
<feature type="repeat" description="ANK" evidence="1">
    <location>
        <begin position="1232"/>
        <end position="1265"/>
    </location>
</feature>
<dbReference type="SUPFAM" id="SSF48452">
    <property type="entry name" value="TPR-like"/>
    <property type="match status" value="5"/>
</dbReference>
<reference evidence="4 5" key="1">
    <citation type="journal article" date="2024" name="Commun. Biol.">
        <title>Comparative genomic analysis of thermophilic fungi reveals convergent evolutionary adaptations and gene losses.</title>
        <authorList>
            <person name="Steindorff A.S."/>
            <person name="Aguilar-Pontes M.V."/>
            <person name="Robinson A.J."/>
            <person name="Andreopoulos B."/>
            <person name="LaButti K."/>
            <person name="Kuo A."/>
            <person name="Mondo S."/>
            <person name="Riley R."/>
            <person name="Otillar R."/>
            <person name="Haridas S."/>
            <person name="Lipzen A."/>
            <person name="Grimwood J."/>
            <person name="Schmutz J."/>
            <person name="Clum A."/>
            <person name="Reid I.D."/>
            <person name="Moisan M.C."/>
            <person name="Butler G."/>
            <person name="Nguyen T.T.M."/>
            <person name="Dewar K."/>
            <person name="Conant G."/>
            <person name="Drula E."/>
            <person name="Henrissat B."/>
            <person name="Hansel C."/>
            <person name="Singer S."/>
            <person name="Hutchinson M.I."/>
            <person name="de Vries R.P."/>
            <person name="Natvig D.O."/>
            <person name="Powell A.J."/>
            <person name="Tsang A."/>
            <person name="Grigoriev I.V."/>
        </authorList>
    </citation>
    <scope>NUCLEOTIDE SEQUENCE [LARGE SCALE GENOMIC DNA]</scope>
    <source>
        <strain evidence="4 5">ATCC 24622</strain>
    </source>
</reference>
<dbReference type="InterPro" id="IPR036770">
    <property type="entry name" value="Ankyrin_rpt-contain_sf"/>
</dbReference>
<dbReference type="InterPro" id="IPR000719">
    <property type="entry name" value="Prot_kinase_dom"/>
</dbReference>
<dbReference type="Gene3D" id="1.25.40.20">
    <property type="entry name" value="Ankyrin repeat-containing domain"/>
    <property type="match status" value="2"/>
</dbReference>
<protein>
    <recommendedName>
        <fullName evidence="3">Protein kinase domain-containing protein</fullName>
    </recommendedName>
</protein>
<feature type="repeat" description="ANK" evidence="1">
    <location>
        <begin position="1060"/>
        <end position="1094"/>
    </location>
</feature>
<dbReference type="Pfam" id="PF00069">
    <property type="entry name" value="Pkinase"/>
    <property type="match status" value="1"/>
</dbReference>
<dbReference type="EMBL" id="JAZHXJ010000396">
    <property type="protein sequence ID" value="KAL1862515.1"/>
    <property type="molecule type" value="Genomic_DNA"/>
</dbReference>
<dbReference type="Gene3D" id="1.25.40.10">
    <property type="entry name" value="Tetratricopeptide repeat domain"/>
    <property type="match status" value="5"/>
</dbReference>
<dbReference type="SUPFAM" id="SSF48403">
    <property type="entry name" value="Ankyrin repeat"/>
    <property type="match status" value="2"/>
</dbReference>
<dbReference type="SMART" id="SM00248">
    <property type="entry name" value="ANK"/>
    <property type="match status" value="8"/>
</dbReference>
<organism evidence="4 5">
    <name type="scientific">Phialemonium thermophilum</name>
    <dbReference type="NCBI Taxonomy" id="223376"/>
    <lineage>
        <taxon>Eukaryota</taxon>
        <taxon>Fungi</taxon>
        <taxon>Dikarya</taxon>
        <taxon>Ascomycota</taxon>
        <taxon>Pezizomycotina</taxon>
        <taxon>Sordariomycetes</taxon>
        <taxon>Sordariomycetidae</taxon>
        <taxon>Cephalothecales</taxon>
        <taxon>Cephalothecaceae</taxon>
        <taxon>Phialemonium</taxon>
    </lineage>
</organism>
<dbReference type="InterPro" id="IPR008271">
    <property type="entry name" value="Ser/Thr_kinase_AS"/>
</dbReference>
<feature type="domain" description="Protein kinase" evidence="3">
    <location>
        <begin position="79"/>
        <end position="424"/>
    </location>
</feature>
<dbReference type="SMART" id="SM00220">
    <property type="entry name" value="S_TKc"/>
    <property type="match status" value="1"/>
</dbReference>
<dbReference type="InterPro" id="IPR019734">
    <property type="entry name" value="TPR_rpt"/>
</dbReference>
<dbReference type="CDD" id="cd00180">
    <property type="entry name" value="PKc"/>
    <property type="match status" value="1"/>
</dbReference>
<dbReference type="PANTHER" id="PTHR46082">
    <property type="entry name" value="ATP/GTP-BINDING PROTEIN-RELATED"/>
    <property type="match status" value="1"/>
</dbReference>
<dbReference type="InterPro" id="IPR011990">
    <property type="entry name" value="TPR-like_helical_dom_sf"/>
</dbReference>
<feature type="repeat" description="ANK" evidence="1">
    <location>
        <begin position="677"/>
        <end position="709"/>
    </location>
</feature>
<dbReference type="SMART" id="SM00028">
    <property type="entry name" value="TPR"/>
    <property type="match status" value="7"/>
</dbReference>
<dbReference type="PROSITE" id="PS00108">
    <property type="entry name" value="PROTEIN_KINASE_ST"/>
    <property type="match status" value="1"/>
</dbReference>
<dbReference type="Gene3D" id="1.10.510.10">
    <property type="entry name" value="Transferase(Phosphotransferase) domain 1"/>
    <property type="match status" value="1"/>
</dbReference>
<gene>
    <name evidence="4" type="ORF">VTK73DRAFT_6759</name>
</gene>
<evidence type="ECO:0000313" key="5">
    <source>
        <dbReference type="Proteomes" id="UP001586593"/>
    </source>
</evidence>
<feature type="compositionally biased region" description="Acidic residues" evidence="2">
    <location>
        <begin position="2129"/>
        <end position="2143"/>
    </location>
</feature>
<evidence type="ECO:0000256" key="1">
    <source>
        <dbReference type="PROSITE-ProRule" id="PRU00023"/>
    </source>
</evidence>
<sequence>MSLLSWDVRTVLTSSLVFTPSSSYLDGTPNSSSGRSKKLGPLQVWNYLIHLSQKGPDATKDSEPTLAHFKPGDFGRSWDAVPTEIGTGASYSVEKWTLLKDPTPGAGKEGEDRGPVLVAVKRLNIFRGRGFLCDDPSFVSAAVHHSVATVLKEIRILTHPPLRHHPHIVSLFGYRSEFSAGDDNPPPQSPQSNDVALVLEFAPHGTLADLLSSEEGQHMSLLSRGVIANDIAEALDALHRCGIAHGDVKLENTLVFAGDVHPYSVKVSDFGHALVDLDKDDTTTEPRRYLGTPLLNAPEVRPRLGPSKDYPPPVDADGFYKCDIYSFGLLVWELLLNGARFVTTLGPIFAPDSDLDVVYRLNDLPKDELLLRALLTLREHDANDDAKTSVRVIRSVLKGTLRDDPRARKSSREIVTMFQGQELFRQATLITKALNIDSPPPCPLPAENMASWTPSEHLSSGPQMPPLVQADLVRQLRSLCEGSMPVQYRRSALFDLGICTLMGFGTEADLEKALELIVESSQLGSAEALGLVFRLHCYLSRELPAGLRSLDTPAARMEREIMTLDSRAYFTTKIRRFELLQQREALATTYDVSYKDETLLSDVSLGDLHNRLGQLGDLDPELLRCRIRCSVTCPQGIQGSLLHVAARLNLLPLLRLLFSLPPPGSGKKHWQILSPEQGEDLLETACRGGHLEVVRFLLDAGAEPKRRRWGTALHWLVMFPPPEAEQVLSWLLGTTSGRGALQDSVPRPGLDMGAGCRLSGTPLEIAIATHNEELVDLLLDLDVAAHDNRPLQPLKGRALRLAATLNISYQDRLLSRGWTDDTFRIAVSLSVSDLLPKLIPAELEYRRTRPLFEDIARYRRSMGEPEMKPFGLGHLSRPPDPLLPILVHGAALRGNLESTIDKILAAGLCAINDGDEAGLTALAQAVLFAPCQFNTDIISTLVSRGARFRDNETPQLVVRNGLPMRPDGEGERVMNVLLEASLLSADMSLLCAAVETGRVGLVRAILSHRDKEGNKLDLTKSAVEDGGPVSILFFALAVPHNAAVIEALLDHGADVTSVWEGKTPLEAAVSMPNGDEQVIDLLLARGAPVEFPGPYTILHRAASSRCRVNGMHVMYHLLEHDTLRALVNVGNADGEAAENTAGSDGAEPTALCMACFAGNAEAVHALLQAGANTRVSEGVAFCLLSAAVGVGRRPSLSPLWKGDMKDEKALYDWRLGVEDIVVALLDRVDPGHGMTRLHIAAQLGNYPRVVKLVEKEGFKALCADRRRLLPRAYIEDLGSPQDTGEVDKAYLDNIERIRHYLLAKSVEEVSCDQDDPDVIRTYLADRPPDSEMSAEENRAMSELEELLKALVISQDEAVLSVGDGLVSPAERAAQLEDTLETQRQLLGDEDPRVLRVMVSLSDLYCSLGRIEDAVTLHEKILKAWTAQLPPTHEYLYEAYMDKAVLLCMQNKYEEAQDYMKTLAVQALDALGASHEITLSVVGKVAMVDRMRGDSKSAISKAELALDLFDKRVLDFDRRLSQTHLLNRLALRSYLIVDYCLVGDWRAATTKAQHLGFQLELFKPQSFFQAFEVVMYGAVAALDACGRYEDSEPIYLDILKACRQKHGTKKSYCTRVALEKLADHYFARGMWEKESETLRRLADALTVAMGRESTVTLDVLLRLADSLAKQERWSEAQILRQQALDGYMRLPDTDKRKVLEIKVLLCTTFLKMNDLESSEAYGWEALHGCQAELDEDDSLTRKAADELGTALCIADKTDEAIRIQQELLDTSIRKHGEMHPQTYKAAEHLCASLLRARRVEEAIAEGERCVRLARELPQSDDEVLSTSLYYLANCKQVAGERDEAIALFKESLQKEALAGGPKTARDAFLVEMAIAELQFEAERYDEAAEVLRDVLERAPAVYRSKGSSDSRNHMPVQRAHYLLGHISEVTGDNDKAIEHFETAKNVAGKLFGSSAEETMAAAADLARVYLEADRALDAYFLAKQVYNHRLETLGADHEETVDALTDLSIVYTTLGMWPEAEMAQRDLLRRFEVRRDRGEEDESQWADRMVLTQFLATSCSRQQRHADAEAFGRAVLKERTERLGAEDRDSIVAAKELAHTLAQRGRLAEADEISREAYATALRVFTGGGDDNDDDDDDDDDEDEKALAEVESERAYVLFKCGRLDEACALQMRVLERDPTDVEELRFMTDLYAQMGRHDDALEAARRAVGVAEELRGGGDGKEETEMLIKSLTDVAEVCGKMKRWAEGKNAGERALELAKGWRLPGVYEHADTYDSILRALRPIYRALEDEQKLLDVQVKIKGHEKDEAERRLAHRRKMAREEKAFRP</sequence>
<dbReference type="PROSITE" id="PS50011">
    <property type="entry name" value="PROTEIN_KINASE_DOM"/>
    <property type="match status" value="1"/>
</dbReference>